<evidence type="ECO:0000256" key="1">
    <source>
        <dbReference type="ARBA" id="ARBA00023015"/>
    </source>
</evidence>
<dbReference type="Pfam" id="PF00392">
    <property type="entry name" value="GntR"/>
    <property type="match status" value="1"/>
</dbReference>
<dbReference type="SMART" id="SM00345">
    <property type="entry name" value="HTH_GNTR"/>
    <property type="match status" value="1"/>
</dbReference>
<evidence type="ECO:0000256" key="2">
    <source>
        <dbReference type="ARBA" id="ARBA00023125"/>
    </source>
</evidence>
<reference evidence="5 6" key="1">
    <citation type="submission" date="2023-02" db="EMBL/GenBank/DDBJ databases">
        <title>Dictyobacter halimunensis sp. nov., a new member of the class Ktedonobacteria from forest soil in a geothermal area.</title>
        <authorList>
            <person name="Rachmania M.K."/>
            <person name="Ningsih F."/>
            <person name="Sakai Y."/>
            <person name="Yabe S."/>
            <person name="Yokota A."/>
            <person name="Sjamsuridzal W."/>
        </authorList>
    </citation>
    <scope>NUCLEOTIDE SEQUENCE [LARGE SCALE GENOMIC DNA]</scope>
    <source>
        <strain evidence="5 6">S3.2.2.5</strain>
    </source>
</reference>
<keyword evidence="2" id="KW-0238">DNA-binding</keyword>
<dbReference type="PROSITE" id="PS50949">
    <property type="entry name" value="HTH_GNTR"/>
    <property type="match status" value="1"/>
</dbReference>
<dbReference type="Pfam" id="PF07729">
    <property type="entry name" value="FCD"/>
    <property type="match status" value="1"/>
</dbReference>
<dbReference type="Gene3D" id="1.20.120.530">
    <property type="entry name" value="GntR ligand-binding domain-like"/>
    <property type="match status" value="1"/>
</dbReference>
<protein>
    <recommendedName>
        <fullName evidence="4">HTH gntR-type domain-containing protein</fullName>
    </recommendedName>
</protein>
<dbReference type="Gene3D" id="1.10.10.10">
    <property type="entry name" value="Winged helix-like DNA-binding domain superfamily/Winged helix DNA-binding domain"/>
    <property type="match status" value="1"/>
</dbReference>
<evidence type="ECO:0000313" key="6">
    <source>
        <dbReference type="Proteomes" id="UP001344906"/>
    </source>
</evidence>
<name>A0ABQ6FKR6_9CHLR</name>
<organism evidence="5 6">
    <name type="scientific">Dictyobacter halimunensis</name>
    <dbReference type="NCBI Taxonomy" id="3026934"/>
    <lineage>
        <taxon>Bacteria</taxon>
        <taxon>Bacillati</taxon>
        <taxon>Chloroflexota</taxon>
        <taxon>Ktedonobacteria</taxon>
        <taxon>Ktedonobacterales</taxon>
        <taxon>Dictyobacteraceae</taxon>
        <taxon>Dictyobacter</taxon>
    </lineage>
</organism>
<comment type="caution">
    <text evidence="5">The sequence shown here is derived from an EMBL/GenBank/DDBJ whole genome shotgun (WGS) entry which is preliminary data.</text>
</comment>
<accession>A0ABQ6FKR6</accession>
<sequence length="236" mass="25724">MIEVSRQSLSDQVAQHLREMIIEGEIITGQALPSARKLAEQFDVSSVVIREALKTLSVNGLVEIRHGAGSFVTAPDQWHVAEPIAALIRSGQADLLHVVETRAIIEAEISALAATRHSESDLQTLDATLARMVDTQHDPVAFSAADMRFHRALAASAGNPVLALVLQPLLGPILTLMLRGTRIAEARSRSIDEHQRIRAAIAAHDPEAARAAMQLHMETSREEVRKLQHELTSDEG</sequence>
<keyword evidence="6" id="KW-1185">Reference proteome</keyword>
<dbReference type="RefSeq" id="WP_338247891.1">
    <property type="nucleotide sequence ID" value="NZ_BSRI01000001.1"/>
</dbReference>
<dbReference type="PRINTS" id="PR00035">
    <property type="entry name" value="HTHGNTR"/>
</dbReference>
<dbReference type="PANTHER" id="PTHR43537">
    <property type="entry name" value="TRANSCRIPTIONAL REGULATOR, GNTR FAMILY"/>
    <property type="match status" value="1"/>
</dbReference>
<feature type="domain" description="HTH gntR-type" evidence="4">
    <location>
        <begin position="7"/>
        <end position="75"/>
    </location>
</feature>
<evidence type="ECO:0000313" key="5">
    <source>
        <dbReference type="EMBL" id="GLV54184.1"/>
    </source>
</evidence>
<dbReference type="Proteomes" id="UP001344906">
    <property type="component" value="Unassembled WGS sequence"/>
</dbReference>
<dbReference type="InterPro" id="IPR008920">
    <property type="entry name" value="TF_FadR/GntR_C"/>
</dbReference>
<evidence type="ECO:0000256" key="3">
    <source>
        <dbReference type="ARBA" id="ARBA00023163"/>
    </source>
</evidence>
<dbReference type="SUPFAM" id="SSF46785">
    <property type="entry name" value="Winged helix' DNA-binding domain"/>
    <property type="match status" value="1"/>
</dbReference>
<proteinExistence type="predicted"/>
<keyword evidence="3" id="KW-0804">Transcription</keyword>
<evidence type="ECO:0000259" key="4">
    <source>
        <dbReference type="PROSITE" id="PS50949"/>
    </source>
</evidence>
<dbReference type="EMBL" id="BSRI01000001">
    <property type="protein sequence ID" value="GLV54184.1"/>
    <property type="molecule type" value="Genomic_DNA"/>
</dbReference>
<keyword evidence="1" id="KW-0805">Transcription regulation</keyword>
<dbReference type="InterPro" id="IPR000524">
    <property type="entry name" value="Tscrpt_reg_HTH_GntR"/>
</dbReference>
<dbReference type="InterPro" id="IPR011711">
    <property type="entry name" value="GntR_C"/>
</dbReference>
<dbReference type="CDD" id="cd07377">
    <property type="entry name" value="WHTH_GntR"/>
    <property type="match status" value="1"/>
</dbReference>
<dbReference type="SUPFAM" id="SSF48008">
    <property type="entry name" value="GntR ligand-binding domain-like"/>
    <property type="match status" value="1"/>
</dbReference>
<dbReference type="InterPro" id="IPR036388">
    <property type="entry name" value="WH-like_DNA-bd_sf"/>
</dbReference>
<dbReference type="InterPro" id="IPR036390">
    <property type="entry name" value="WH_DNA-bd_sf"/>
</dbReference>
<dbReference type="PANTHER" id="PTHR43537:SF5">
    <property type="entry name" value="UXU OPERON TRANSCRIPTIONAL REGULATOR"/>
    <property type="match status" value="1"/>
</dbReference>
<dbReference type="SMART" id="SM00895">
    <property type="entry name" value="FCD"/>
    <property type="match status" value="1"/>
</dbReference>
<gene>
    <name evidence="5" type="ORF">KDH_10320</name>
</gene>